<evidence type="ECO:0000256" key="2">
    <source>
        <dbReference type="PROSITE-ProRule" id="PRU00504"/>
    </source>
</evidence>
<dbReference type="GO" id="GO:0061630">
    <property type="term" value="F:ubiquitin protein ligase activity"/>
    <property type="evidence" value="ECO:0007669"/>
    <property type="project" value="TreeGrafter"/>
</dbReference>
<dbReference type="InterPro" id="IPR050952">
    <property type="entry name" value="TRIM-NHL_E3_ligases"/>
</dbReference>
<protein>
    <submittedName>
        <fullName evidence="5">Uncharacterized protein</fullName>
    </submittedName>
</protein>
<evidence type="ECO:0000256" key="1">
    <source>
        <dbReference type="ARBA" id="ARBA00022737"/>
    </source>
</evidence>
<feature type="compositionally biased region" description="Basic and acidic residues" evidence="4">
    <location>
        <begin position="311"/>
        <end position="320"/>
    </location>
</feature>
<feature type="compositionally biased region" description="Acidic residues" evidence="4">
    <location>
        <begin position="454"/>
        <end position="465"/>
    </location>
</feature>
<dbReference type="PROSITE" id="PS51125">
    <property type="entry name" value="NHL"/>
    <property type="match status" value="3"/>
</dbReference>
<evidence type="ECO:0000313" key="5">
    <source>
        <dbReference type="EMBL" id="CAD8919446.1"/>
    </source>
</evidence>
<keyword evidence="3" id="KW-0175">Coiled coil</keyword>
<accession>A0A7S1GBE5</accession>
<evidence type="ECO:0000256" key="3">
    <source>
        <dbReference type="SAM" id="Coils"/>
    </source>
</evidence>
<feature type="repeat" description="NHL" evidence="2">
    <location>
        <begin position="186"/>
        <end position="235"/>
    </location>
</feature>
<dbReference type="GO" id="GO:0008270">
    <property type="term" value="F:zinc ion binding"/>
    <property type="evidence" value="ECO:0007669"/>
    <property type="project" value="UniProtKB-KW"/>
</dbReference>
<dbReference type="SUPFAM" id="SSF101898">
    <property type="entry name" value="NHL repeat"/>
    <property type="match status" value="1"/>
</dbReference>
<keyword evidence="1" id="KW-0677">Repeat</keyword>
<feature type="region of interest" description="Disordered" evidence="4">
    <location>
        <begin position="300"/>
        <end position="531"/>
    </location>
</feature>
<dbReference type="Gene3D" id="2.120.10.30">
    <property type="entry name" value="TolB, C-terminal domain"/>
    <property type="match status" value="1"/>
</dbReference>
<feature type="compositionally biased region" description="Gly residues" evidence="4">
    <location>
        <begin position="466"/>
        <end position="481"/>
    </location>
</feature>
<dbReference type="InterPro" id="IPR011042">
    <property type="entry name" value="6-blade_b-propeller_TolB-like"/>
</dbReference>
<name>A0A7S1GBE5_9STRA</name>
<dbReference type="Gene3D" id="2.40.10.500">
    <property type="match status" value="1"/>
</dbReference>
<feature type="repeat" description="NHL" evidence="2">
    <location>
        <begin position="102"/>
        <end position="135"/>
    </location>
</feature>
<feature type="coiled-coil region" evidence="3">
    <location>
        <begin position="676"/>
        <end position="756"/>
    </location>
</feature>
<sequence length="768" mass="83122">MATESLEWSPDTAPGYVVVDSADNIVIGAASGDVVVTDVEGEFVTEWQVRRCTIGGLLATGSELIVSDTRNHCLVYYTFSPKPYRKPTKDLVIGEDGPSNFPGQFNTPSGLARTSEGNIVVADRGNHRIQILTSEGEFLEEFGERGEGDGEFQFPIDVAIDAADNIYVSDGGNHRIQVFDSGGKFLRKFGSYGSENGQLSAPVGVIIIKSTTPGRRFEVAVADSNNNRVQVFSTQGDFLWYTADDGEDKFKRPRFLGVASDGDILVADDNHAVWFSAASEEDMGAAEEKAAEELLEPAIADDGEGDSMDDAGPHSDHDGEKEDDDAGIDLDDDDMAAEAAAEEAMGAGGSEADDPSSPGRSPRSPDRGVRMSPISSPEKSASPRREPATFALSPDSPSGAGNVGSDTPASELNASAGDDSDGSDRREGGVDFNNTVRPGTLRRELAMDAVSSDSDSDAGDADDGSGADGAGSGSASGGEGDNVGDVDGSADGRTHSQSQGSRVRKRRSGRRGSSARGSSFDPSGKEPEFVLQKEDLEAEMLELRQEYGKLQLDRKQAKQRLAELEDLTERVKKELQKYGRKLLQQQAATAAPVPTRAVEQKFPLFGNEPTVYDKCRDPLFLEERVLDLHIRLKEVRKGKKPLQTGQVATKLSRKQAKLARLRETLNSLPARLSRSLPEVQAELAQLTQQQSEAEARLAALRRGVDSRAADHDDERRKLEEELVDLTDELIAVREDARRLERAESIERSRIDSLERQRSEIFDKLADVR</sequence>
<dbReference type="EMBL" id="HBFS01018875">
    <property type="protein sequence ID" value="CAD8919446.1"/>
    <property type="molecule type" value="Transcribed_RNA"/>
</dbReference>
<dbReference type="GO" id="GO:0043161">
    <property type="term" value="P:proteasome-mediated ubiquitin-dependent protein catabolic process"/>
    <property type="evidence" value="ECO:0007669"/>
    <property type="project" value="TreeGrafter"/>
</dbReference>
<reference evidence="5" key="1">
    <citation type="submission" date="2021-01" db="EMBL/GenBank/DDBJ databases">
        <authorList>
            <person name="Corre E."/>
            <person name="Pelletier E."/>
            <person name="Niang G."/>
            <person name="Scheremetjew M."/>
            <person name="Finn R."/>
            <person name="Kale V."/>
            <person name="Holt S."/>
            <person name="Cochrane G."/>
            <person name="Meng A."/>
            <person name="Brown T."/>
            <person name="Cohen L."/>
        </authorList>
    </citation>
    <scope>NUCLEOTIDE SEQUENCE</scope>
    <source>
        <strain evidence="5">Ms1</strain>
    </source>
</reference>
<feature type="compositionally biased region" description="Polar residues" evidence="4">
    <location>
        <begin position="404"/>
        <end position="413"/>
    </location>
</feature>
<feature type="repeat" description="NHL" evidence="2">
    <location>
        <begin position="139"/>
        <end position="182"/>
    </location>
</feature>
<dbReference type="PANTHER" id="PTHR24104">
    <property type="entry name" value="E3 UBIQUITIN-PROTEIN LIGASE NHLRC1-RELATED"/>
    <property type="match status" value="1"/>
</dbReference>
<proteinExistence type="predicted"/>
<dbReference type="AlphaFoldDB" id="A0A7S1GBE5"/>
<evidence type="ECO:0000256" key="4">
    <source>
        <dbReference type="SAM" id="MobiDB-lite"/>
    </source>
</evidence>
<dbReference type="CDD" id="cd05819">
    <property type="entry name" value="NHL"/>
    <property type="match status" value="1"/>
</dbReference>
<feature type="compositionally biased region" description="Acidic residues" evidence="4">
    <location>
        <begin position="300"/>
        <end position="309"/>
    </location>
</feature>
<dbReference type="Pfam" id="PF01436">
    <property type="entry name" value="NHL"/>
    <property type="match status" value="2"/>
</dbReference>
<feature type="compositionally biased region" description="Acidic residues" evidence="4">
    <location>
        <begin position="321"/>
        <end position="336"/>
    </location>
</feature>
<dbReference type="InterPro" id="IPR001258">
    <property type="entry name" value="NHL_repeat"/>
</dbReference>
<dbReference type="GO" id="GO:0000209">
    <property type="term" value="P:protein polyubiquitination"/>
    <property type="evidence" value="ECO:0007669"/>
    <property type="project" value="TreeGrafter"/>
</dbReference>
<organism evidence="5">
    <name type="scientific">Bicosoecida sp. CB-2014</name>
    <dbReference type="NCBI Taxonomy" id="1486930"/>
    <lineage>
        <taxon>Eukaryota</taxon>
        <taxon>Sar</taxon>
        <taxon>Stramenopiles</taxon>
        <taxon>Bigyra</taxon>
        <taxon>Opalozoa</taxon>
        <taxon>Bicosoecida</taxon>
    </lineage>
</organism>
<gene>
    <name evidence="5" type="ORF">BSP0115_LOCUS12708</name>
</gene>
<feature type="coiled-coil region" evidence="3">
    <location>
        <begin position="533"/>
        <end position="581"/>
    </location>
</feature>
<dbReference type="PANTHER" id="PTHR24104:SF25">
    <property type="entry name" value="PROTEIN LIN-41"/>
    <property type="match status" value="1"/>
</dbReference>